<sequence>MTDTINRQLRRMGGPDQQASPPVLDAITGLVPSNVNAESEFRRQRQD</sequence>
<keyword evidence="3" id="KW-1185">Reference proteome</keyword>
<accession>A0ABU3BWF8</accession>
<protein>
    <submittedName>
        <fullName evidence="2">Uncharacterized protein</fullName>
    </submittedName>
</protein>
<dbReference type="RefSeq" id="WP_311651342.1">
    <property type="nucleotide sequence ID" value="NZ_JAVRIB010000001.1"/>
</dbReference>
<dbReference type="EMBL" id="JAVRIB010000001">
    <property type="protein sequence ID" value="MDT0633631.1"/>
    <property type="molecule type" value="Genomic_DNA"/>
</dbReference>
<gene>
    <name evidence="2" type="ORF">RM532_01530</name>
</gene>
<reference evidence="2 3" key="1">
    <citation type="submission" date="2023-09" db="EMBL/GenBank/DDBJ databases">
        <authorList>
            <person name="Rey-Velasco X."/>
        </authorList>
    </citation>
    <scope>NUCLEOTIDE SEQUENCE [LARGE SCALE GENOMIC DNA]</scope>
    <source>
        <strain evidence="2 3">W335</strain>
    </source>
</reference>
<name>A0ABU3BWF8_9GAMM</name>
<feature type="region of interest" description="Disordered" evidence="1">
    <location>
        <begin position="1"/>
        <end position="24"/>
    </location>
</feature>
<organism evidence="2 3">
    <name type="scientific">Spectribacter hydrogenoxidans</name>
    <dbReference type="NCBI Taxonomy" id="3075608"/>
    <lineage>
        <taxon>Bacteria</taxon>
        <taxon>Pseudomonadati</taxon>
        <taxon>Pseudomonadota</taxon>
        <taxon>Gammaproteobacteria</taxon>
        <taxon>Salinisphaerales</taxon>
        <taxon>Salinisphaeraceae</taxon>
        <taxon>Spectribacter</taxon>
    </lineage>
</organism>
<comment type="caution">
    <text evidence="2">The sequence shown here is derived from an EMBL/GenBank/DDBJ whole genome shotgun (WGS) entry which is preliminary data.</text>
</comment>
<proteinExistence type="predicted"/>
<evidence type="ECO:0000313" key="3">
    <source>
        <dbReference type="Proteomes" id="UP001251857"/>
    </source>
</evidence>
<dbReference type="Proteomes" id="UP001251857">
    <property type="component" value="Unassembled WGS sequence"/>
</dbReference>
<evidence type="ECO:0000256" key="1">
    <source>
        <dbReference type="SAM" id="MobiDB-lite"/>
    </source>
</evidence>
<evidence type="ECO:0000313" key="2">
    <source>
        <dbReference type="EMBL" id="MDT0633631.1"/>
    </source>
</evidence>